<evidence type="ECO:0000313" key="15">
    <source>
        <dbReference type="Proteomes" id="UP000472263"/>
    </source>
</evidence>
<dbReference type="InterPro" id="IPR036691">
    <property type="entry name" value="Endo/exonu/phosph_ase_sf"/>
</dbReference>
<dbReference type="GO" id="GO:0005634">
    <property type="term" value="C:nucleus"/>
    <property type="evidence" value="ECO:0007669"/>
    <property type="project" value="TreeGrafter"/>
</dbReference>
<keyword evidence="7" id="KW-0256">Endoplasmic reticulum</keyword>
<evidence type="ECO:0000256" key="5">
    <source>
        <dbReference type="ARBA" id="ARBA00022759"/>
    </source>
</evidence>
<name>A0A667X8A2_9TELE</name>
<evidence type="ECO:0000256" key="1">
    <source>
        <dbReference type="ARBA" id="ARBA00004240"/>
    </source>
</evidence>
<evidence type="ECO:0000256" key="6">
    <source>
        <dbReference type="ARBA" id="ARBA00022801"/>
    </source>
</evidence>
<evidence type="ECO:0000256" key="7">
    <source>
        <dbReference type="ARBA" id="ARBA00022824"/>
    </source>
</evidence>
<feature type="signal peptide" evidence="12">
    <location>
        <begin position="1"/>
        <end position="26"/>
    </location>
</feature>
<keyword evidence="15" id="KW-1185">Reference proteome</keyword>
<dbReference type="PROSITE" id="PS00918">
    <property type="entry name" value="DNASE_I_2"/>
    <property type="match status" value="1"/>
</dbReference>
<evidence type="ECO:0000256" key="3">
    <source>
        <dbReference type="ARBA" id="ARBA00022722"/>
    </source>
</evidence>
<dbReference type="GO" id="GO:0005783">
    <property type="term" value="C:endoplasmic reticulum"/>
    <property type="evidence" value="ECO:0007669"/>
    <property type="project" value="UniProtKB-SubCell"/>
</dbReference>
<dbReference type="InterPro" id="IPR005135">
    <property type="entry name" value="Endo/exonuclease/phosphatase"/>
</dbReference>
<keyword evidence="9" id="KW-0325">Glycoprotein</keyword>
<dbReference type="InterPro" id="IPR016202">
    <property type="entry name" value="DNase_I"/>
</dbReference>
<dbReference type="Ensembl" id="ENSMMDT00005011829.1">
    <property type="protein sequence ID" value="ENSMMDP00005011482.1"/>
    <property type="gene ID" value="ENSMMDG00005006160.1"/>
</dbReference>
<dbReference type="AlphaFoldDB" id="A0A667X8A2"/>
<protein>
    <recommendedName>
        <fullName evidence="10">Deoxyribonuclease</fullName>
    </recommendedName>
</protein>
<keyword evidence="4 12" id="KW-0732">Signal</keyword>
<reference evidence="14" key="3">
    <citation type="submission" date="2025-09" db="UniProtKB">
        <authorList>
            <consortium name="Ensembl"/>
        </authorList>
    </citation>
    <scope>IDENTIFICATION</scope>
</reference>
<dbReference type="InParanoid" id="A0A667X8A2"/>
<dbReference type="GeneTree" id="ENSGT00950000182846"/>
<dbReference type="Gene3D" id="3.60.10.10">
    <property type="entry name" value="Endonuclease/exonuclease/phosphatase"/>
    <property type="match status" value="1"/>
</dbReference>
<dbReference type="CDD" id="cd10282">
    <property type="entry name" value="DNase1"/>
    <property type="match status" value="1"/>
</dbReference>
<gene>
    <name evidence="14" type="primary">LOC115362305</name>
</gene>
<evidence type="ECO:0000259" key="13">
    <source>
        <dbReference type="Pfam" id="PF03372"/>
    </source>
</evidence>
<dbReference type="SMART" id="SM00476">
    <property type="entry name" value="DNaseIc"/>
    <property type="match status" value="1"/>
</dbReference>
<evidence type="ECO:0000256" key="12">
    <source>
        <dbReference type="SAM" id="SignalP"/>
    </source>
</evidence>
<feature type="domain" description="Endonuclease/exonuclease/phosphatase" evidence="13">
    <location>
        <begin position="35"/>
        <end position="278"/>
    </location>
</feature>
<dbReference type="SUPFAM" id="SSF56219">
    <property type="entry name" value="DNase I-like"/>
    <property type="match status" value="1"/>
</dbReference>
<evidence type="ECO:0000256" key="10">
    <source>
        <dbReference type="PIRNR" id="PIRNR000988"/>
    </source>
</evidence>
<dbReference type="PIRSF" id="PIRSF000988">
    <property type="entry name" value="DNase_I_euk"/>
    <property type="match status" value="1"/>
</dbReference>
<organism evidence="14 15">
    <name type="scientific">Myripristis murdjan</name>
    <name type="common">pinecone soldierfish</name>
    <dbReference type="NCBI Taxonomy" id="586833"/>
    <lineage>
        <taxon>Eukaryota</taxon>
        <taxon>Metazoa</taxon>
        <taxon>Chordata</taxon>
        <taxon>Craniata</taxon>
        <taxon>Vertebrata</taxon>
        <taxon>Euteleostomi</taxon>
        <taxon>Actinopterygii</taxon>
        <taxon>Neopterygii</taxon>
        <taxon>Teleostei</taxon>
        <taxon>Neoteleostei</taxon>
        <taxon>Acanthomorphata</taxon>
        <taxon>Holocentriformes</taxon>
        <taxon>Holocentridae</taxon>
        <taxon>Myripristis</taxon>
    </lineage>
</organism>
<feature type="disulfide bond" description="Essential for enzymatic activity" evidence="11">
    <location>
        <begin position="198"/>
        <end position="235"/>
    </location>
</feature>
<evidence type="ECO:0000256" key="2">
    <source>
        <dbReference type="ARBA" id="ARBA00007359"/>
    </source>
</evidence>
<feature type="chain" id="PRO_5025665294" description="Deoxyribonuclease" evidence="12">
    <location>
        <begin position="27"/>
        <end position="313"/>
    </location>
</feature>
<dbReference type="PANTHER" id="PTHR11371:SF28">
    <property type="entry name" value="DEOXYRIBONUCLEASE-1-LIKE 1"/>
    <property type="match status" value="1"/>
</dbReference>
<keyword evidence="3 10" id="KW-0540">Nuclease</keyword>
<keyword evidence="8 11" id="KW-1015">Disulfide bond</keyword>
<keyword evidence="6 10" id="KW-0378">Hydrolase</keyword>
<dbReference type="GeneID" id="115362305"/>
<proteinExistence type="inferred from homology"/>
<dbReference type="PRINTS" id="PR00130">
    <property type="entry name" value="DNASEI"/>
</dbReference>
<keyword evidence="5 10" id="KW-0255">Endonuclease</keyword>
<evidence type="ECO:0000256" key="8">
    <source>
        <dbReference type="ARBA" id="ARBA00023157"/>
    </source>
</evidence>
<accession>A0A667X8A2</accession>
<evidence type="ECO:0000256" key="9">
    <source>
        <dbReference type="ARBA" id="ARBA00023180"/>
    </source>
</evidence>
<evidence type="ECO:0000256" key="4">
    <source>
        <dbReference type="ARBA" id="ARBA00022729"/>
    </source>
</evidence>
<comment type="similarity">
    <text evidence="2 10">Belongs to the DNase I family.</text>
</comment>
<dbReference type="RefSeq" id="XP_029912034.1">
    <property type="nucleotide sequence ID" value="XM_030056174.1"/>
</dbReference>
<reference evidence="14" key="2">
    <citation type="submission" date="2025-08" db="UniProtKB">
        <authorList>
            <consortium name="Ensembl"/>
        </authorList>
    </citation>
    <scope>IDENTIFICATION</scope>
</reference>
<dbReference type="GO" id="GO:0004530">
    <property type="term" value="F:deoxyribonuclease I activity"/>
    <property type="evidence" value="ECO:0007669"/>
    <property type="project" value="TreeGrafter"/>
</dbReference>
<dbReference type="Pfam" id="PF03372">
    <property type="entry name" value="Exo_endo_phos"/>
    <property type="match status" value="1"/>
</dbReference>
<reference evidence="14" key="1">
    <citation type="submission" date="2019-06" db="EMBL/GenBank/DDBJ databases">
        <authorList>
            <consortium name="Wellcome Sanger Institute Data Sharing"/>
        </authorList>
    </citation>
    <scope>NUCLEOTIDE SEQUENCE [LARGE SCALE GENOMIC DNA]</scope>
</reference>
<dbReference type="GO" id="GO:0003677">
    <property type="term" value="F:DNA binding"/>
    <property type="evidence" value="ECO:0007669"/>
    <property type="project" value="TreeGrafter"/>
</dbReference>
<dbReference type="InterPro" id="IPR033125">
    <property type="entry name" value="DNASE_I_2"/>
</dbReference>
<evidence type="ECO:0000256" key="11">
    <source>
        <dbReference type="PIRSR" id="PIRSR000988-2"/>
    </source>
</evidence>
<dbReference type="GO" id="GO:0006308">
    <property type="term" value="P:DNA catabolic process"/>
    <property type="evidence" value="ECO:0007669"/>
    <property type="project" value="InterPro"/>
</dbReference>
<sequence>MRWCSTPRLPLLLFLAFLLLIGRSSGKSPGFKICAFNTLGLNAAKAANSRVTHTLTRIVSRCDITLLQEVKDSGGSAVRALEAALNRYDQYHYQSVSSAALGNDPKDMQQYVFIYRTETVNVTAQHQYRKPQSFVREPFAVRFRSNKTATKDFVLVALHTVPEKAVQEIDRLYDVFQEVSKKWNTQNVMFLGDFNAGCAHMTRANKRQIRLFSQPGFFWLIGDKVDTTVGDGTNCPYDRIVVYGEPFLKTIKPYSAKAFNFPKEFRLQRERALKVSDHLPVEVELNSSAHLCQATPLLLLLLCVIAQSCLSAL</sequence>
<comment type="subcellular location">
    <subcellularLocation>
        <location evidence="1">Endoplasmic reticulum</location>
    </subcellularLocation>
</comment>
<dbReference type="PANTHER" id="PTHR11371">
    <property type="entry name" value="DEOXYRIBONUCLEASE"/>
    <property type="match status" value="1"/>
</dbReference>
<dbReference type="Proteomes" id="UP000472263">
    <property type="component" value="Chromosome 7"/>
</dbReference>
<evidence type="ECO:0000313" key="14">
    <source>
        <dbReference type="Ensembl" id="ENSMMDP00005011482.1"/>
    </source>
</evidence>